<dbReference type="AlphaFoldDB" id="A0AAD8PT07"/>
<dbReference type="GeneID" id="85445702"/>
<feature type="compositionally biased region" description="Low complexity" evidence="1">
    <location>
        <begin position="17"/>
        <end position="27"/>
    </location>
</feature>
<sequence>MLAKHSKPLSQIPPVNAAAGRSADSAAPRTFTDCATTRGSPSPYGLPRSQQPASPFTDAEFAIIETLRSQPMPDTPTPLSRHSLASFARPLKPIASLKNTSLAHHSCSEKAAGPQPPSKAPAAVASKENAYRPVTSIPCQDPGSRYRPGRIMRSCEERPPPDCRPGLAQAGSADEMITGPIISSALGGAKGTTMEALAREAVCVAMGPRFLEPKTPLGPRDMQLRNMLREKRSTGQGRQTYRVGFSPGTAGRLTEGLVSRVITESPDNKDIALRQRAAQETPGKVPLEKGADLKTQMDYFLYFNAPTVGTPHPSASATICRDEL</sequence>
<dbReference type="Proteomes" id="UP001230504">
    <property type="component" value="Unassembled WGS sequence"/>
</dbReference>
<keyword evidence="3" id="KW-1185">Reference proteome</keyword>
<evidence type="ECO:0000313" key="2">
    <source>
        <dbReference type="EMBL" id="KAK1579660.1"/>
    </source>
</evidence>
<comment type="caution">
    <text evidence="2">The sequence shown here is derived from an EMBL/GenBank/DDBJ whole genome shotgun (WGS) entry which is preliminary data.</text>
</comment>
<accession>A0AAD8PT07</accession>
<feature type="region of interest" description="Disordered" evidence="1">
    <location>
        <begin position="105"/>
        <end position="129"/>
    </location>
</feature>
<evidence type="ECO:0000256" key="1">
    <source>
        <dbReference type="SAM" id="MobiDB-lite"/>
    </source>
</evidence>
<name>A0AAD8PT07_9PEZI</name>
<gene>
    <name evidence="2" type="ORF">LY79DRAFT_592699</name>
</gene>
<proteinExistence type="predicted"/>
<dbReference type="RefSeq" id="XP_060410768.1">
    <property type="nucleotide sequence ID" value="XM_060561462.1"/>
</dbReference>
<dbReference type="EMBL" id="JAHLJV010000063">
    <property type="protein sequence ID" value="KAK1579660.1"/>
    <property type="molecule type" value="Genomic_DNA"/>
</dbReference>
<protein>
    <submittedName>
        <fullName evidence="2">Uncharacterized protein</fullName>
    </submittedName>
</protein>
<organism evidence="2 3">
    <name type="scientific">Colletotrichum navitas</name>
    <dbReference type="NCBI Taxonomy" id="681940"/>
    <lineage>
        <taxon>Eukaryota</taxon>
        <taxon>Fungi</taxon>
        <taxon>Dikarya</taxon>
        <taxon>Ascomycota</taxon>
        <taxon>Pezizomycotina</taxon>
        <taxon>Sordariomycetes</taxon>
        <taxon>Hypocreomycetidae</taxon>
        <taxon>Glomerellales</taxon>
        <taxon>Glomerellaceae</taxon>
        <taxon>Colletotrichum</taxon>
        <taxon>Colletotrichum graminicola species complex</taxon>
    </lineage>
</organism>
<evidence type="ECO:0000313" key="3">
    <source>
        <dbReference type="Proteomes" id="UP001230504"/>
    </source>
</evidence>
<reference evidence="2" key="1">
    <citation type="submission" date="2021-06" db="EMBL/GenBank/DDBJ databases">
        <title>Comparative genomics, transcriptomics and evolutionary studies reveal genomic signatures of adaptation to plant cell wall in hemibiotrophic fungi.</title>
        <authorList>
            <consortium name="DOE Joint Genome Institute"/>
            <person name="Baroncelli R."/>
            <person name="Diaz J.F."/>
            <person name="Benocci T."/>
            <person name="Peng M."/>
            <person name="Battaglia E."/>
            <person name="Haridas S."/>
            <person name="Andreopoulos W."/>
            <person name="Labutti K."/>
            <person name="Pangilinan J."/>
            <person name="Floch G.L."/>
            <person name="Makela M.R."/>
            <person name="Henrissat B."/>
            <person name="Grigoriev I.V."/>
            <person name="Crouch J.A."/>
            <person name="De Vries R.P."/>
            <person name="Sukno S.A."/>
            <person name="Thon M.R."/>
        </authorList>
    </citation>
    <scope>NUCLEOTIDE SEQUENCE</scope>
    <source>
        <strain evidence="2">CBS 125086</strain>
    </source>
</reference>
<feature type="region of interest" description="Disordered" evidence="1">
    <location>
        <begin position="1"/>
        <end position="81"/>
    </location>
</feature>